<protein>
    <recommendedName>
        <fullName evidence="3">SIR2-like domain-containing protein</fullName>
    </recommendedName>
</protein>
<sequence length="296" mass="34427">MALTDILQEKHENLALVIGNGIHRYGPQRVNSWDVLLLDLAHRHGIDIDRMPIGASATEIFDIIELNARGRSGELGKEFCELMRDWQPLPHHQQIVDWSKRHAVPILTTNFDQVLSEAAGAKLMRPKVKGFTDWYPWDSRYGVELFENPCDGFGIWHINGMANYARSIRLGLTQYMGSVQHTRSWLHRGGSRLFEAKDSEQWAGRRTWVHLVFNKPLLIFGLGLRENEVFLRWLLIERARYFAKFPDRRKPAWYVYIHDPDDVTQEGRHFFLENIGINCVEAQSYDAIYANNGWRA</sequence>
<dbReference type="EMBL" id="JACIDX010000013">
    <property type="protein sequence ID" value="MBB3956302.1"/>
    <property type="molecule type" value="Genomic_DNA"/>
</dbReference>
<reference evidence="1 2" key="1">
    <citation type="submission" date="2020-08" db="EMBL/GenBank/DDBJ databases">
        <title>Genomic Encyclopedia of Type Strains, Phase IV (KMG-IV): sequencing the most valuable type-strain genomes for metagenomic binning, comparative biology and taxonomic classification.</title>
        <authorList>
            <person name="Goeker M."/>
        </authorList>
    </citation>
    <scope>NUCLEOTIDE SEQUENCE [LARGE SCALE GENOMIC DNA]</scope>
    <source>
        <strain evidence="1 2">DSM 27057</strain>
    </source>
</reference>
<proteinExistence type="predicted"/>
<name>A0A7W6CRC8_9SPHN</name>
<dbReference type="Proteomes" id="UP000548867">
    <property type="component" value="Unassembled WGS sequence"/>
</dbReference>
<gene>
    <name evidence="1" type="ORF">GGR38_003265</name>
</gene>
<evidence type="ECO:0000313" key="1">
    <source>
        <dbReference type="EMBL" id="MBB3956302.1"/>
    </source>
</evidence>
<evidence type="ECO:0008006" key="3">
    <source>
        <dbReference type="Google" id="ProtNLM"/>
    </source>
</evidence>
<comment type="caution">
    <text evidence="1">The sequence shown here is derived from an EMBL/GenBank/DDBJ whole genome shotgun (WGS) entry which is preliminary data.</text>
</comment>
<dbReference type="AlphaFoldDB" id="A0A7W6CRC8"/>
<evidence type="ECO:0000313" key="2">
    <source>
        <dbReference type="Proteomes" id="UP000548867"/>
    </source>
</evidence>
<organism evidence="1 2">
    <name type="scientific">Novosphingobium sediminicola</name>
    <dbReference type="NCBI Taxonomy" id="563162"/>
    <lineage>
        <taxon>Bacteria</taxon>
        <taxon>Pseudomonadati</taxon>
        <taxon>Pseudomonadota</taxon>
        <taxon>Alphaproteobacteria</taxon>
        <taxon>Sphingomonadales</taxon>
        <taxon>Sphingomonadaceae</taxon>
        <taxon>Novosphingobium</taxon>
    </lineage>
</organism>
<accession>A0A7W6CRC8</accession>
<keyword evidence="2" id="KW-1185">Reference proteome</keyword>
<dbReference type="RefSeq" id="WP_221227133.1">
    <property type="nucleotide sequence ID" value="NZ_JACIDX010000013.1"/>
</dbReference>